<accession>A0AAW2IUX1</accession>
<reference evidence="1" key="1">
    <citation type="submission" date="2020-06" db="EMBL/GenBank/DDBJ databases">
        <authorList>
            <person name="Li T."/>
            <person name="Hu X."/>
            <person name="Zhang T."/>
            <person name="Song X."/>
            <person name="Zhang H."/>
            <person name="Dai N."/>
            <person name="Sheng W."/>
            <person name="Hou X."/>
            <person name="Wei L."/>
        </authorList>
    </citation>
    <scope>NUCLEOTIDE SEQUENCE</scope>
    <source>
        <strain evidence="1">KEN8</strain>
        <tissue evidence="1">Leaf</tissue>
    </source>
</reference>
<gene>
    <name evidence="1" type="ORF">Scaly_2797800</name>
</gene>
<dbReference type="EMBL" id="JACGWM010001893">
    <property type="protein sequence ID" value="KAL0286167.1"/>
    <property type="molecule type" value="Genomic_DNA"/>
</dbReference>
<dbReference type="InterPro" id="IPR004242">
    <property type="entry name" value="Transposase_21"/>
</dbReference>
<evidence type="ECO:0000313" key="1">
    <source>
        <dbReference type="EMBL" id="KAL0286167.1"/>
    </source>
</evidence>
<reference evidence="1" key="2">
    <citation type="journal article" date="2024" name="Plant">
        <title>Genomic evolution and insights into agronomic trait innovations of Sesamum species.</title>
        <authorList>
            <person name="Miao H."/>
            <person name="Wang L."/>
            <person name="Qu L."/>
            <person name="Liu H."/>
            <person name="Sun Y."/>
            <person name="Le M."/>
            <person name="Wang Q."/>
            <person name="Wei S."/>
            <person name="Zheng Y."/>
            <person name="Lin W."/>
            <person name="Duan Y."/>
            <person name="Cao H."/>
            <person name="Xiong S."/>
            <person name="Wang X."/>
            <person name="Wei L."/>
            <person name="Li C."/>
            <person name="Ma Q."/>
            <person name="Ju M."/>
            <person name="Zhao R."/>
            <person name="Li G."/>
            <person name="Mu C."/>
            <person name="Tian Q."/>
            <person name="Mei H."/>
            <person name="Zhang T."/>
            <person name="Gao T."/>
            <person name="Zhang H."/>
        </authorList>
    </citation>
    <scope>NUCLEOTIDE SEQUENCE</scope>
    <source>
        <strain evidence="1">KEN8</strain>
    </source>
</reference>
<organism evidence="1">
    <name type="scientific">Sesamum calycinum</name>
    <dbReference type="NCBI Taxonomy" id="2727403"/>
    <lineage>
        <taxon>Eukaryota</taxon>
        <taxon>Viridiplantae</taxon>
        <taxon>Streptophyta</taxon>
        <taxon>Embryophyta</taxon>
        <taxon>Tracheophyta</taxon>
        <taxon>Spermatophyta</taxon>
        <taxon>Magnoliopsida</taxon>
        <taxon>eudicotyledons</taxon>
        <taxon>Gunneridae</taxon>
        <taxon>Pentapetalae</taxon>
        <taxon>asterids</taxon>
        <taxon>lamiids</taxon>
        <taxon>Lamiales</taxon>
        <taxon>Pedaliaceae</taxon>
        <taxon>Sesamum</taxon>
    </lineage>
</organism>
<comment type="caution">
    <text evidence="1">The sequence shown here is derived from an EMBL/GenBank/DDBJ whole genome shotgun (WGS) entry which is preliminary data.</text>
</comment>
<sequence>MQRLGGVLTQMYLNFAEEPCNVQPCLCIDEFAPNGQHGRTYSCGSFILTLYNLLLGMWMSSEYMFLTMVTPDSSNWKHLITVYLKSLIEELLLLWLVGVQTYDNAIRPGVHYAGDIDVYCERPTYLRDGVWMSTAGIMGCPIFINDTMTFYLQHGKKACYFDCLRTIPIERARKTLQRTMWNIKLYVRG</sequence>
<proteinExistence type="predicted"/>
<dbReference type="Pfam" id="PF02992">
    <property type="entry name" value="Transposase_21"/>
    <property type="match status" value="1"/>
</dbReference>
<protein>
    <submittedName>
        <fullName evidence="1">Uncharacterized protein</fullName>
    </submittedName>
</protein>
<name>A0AAW2IUX1_9LAMI</name>
<dbReference type="AlphaFoldDB" id="A0AAW2IUX1"/>